<dbReference type="GO" id="GO:0016705">
    <property type="term" value="F:oxidoreductase activity, acting on paired donors, with incorporation or reduction of molecular oxygen"/>
    <property type="evidence" value="ECO:0007669"/>
    <property type="project" value="InterPro"/>
</dbReference>
<dbReference type="Gene3D" id="1.10.630.10">
    <property type="entry name" value="Cytochrome P450"/>
    <property type="match status" value="1"/>
</dbReference>
<dbReference type="InterPro" id="IPR017972">
    <property type="entry name" value="Cyt_P450_CS"/>
</dbReference>
<evidence type="ECO:0000256" key="2">
    <source>
        <dbReference type="ARBA" id="ARBA00010617"/>
    </source>
</evidence>
<dbReference type="InterPro" id="IPR050121">
    <property type="entry name" value="Cytochrome_P450_monoxygenase"/>
</dbReference>
<comment type="caution">
    <text evidence="8">The sequence shown here is derived from an EMBL/GenBank/DDBJ whole genome shotgun (WGS) entry which is preliminary data.</text>
</comment>
<evidence type="ECO:0000256" key="3">
    <source>
        <dbReference type="ARBA" id="ARBA00022723"/>
    </source>
</evidence>
<gene>
    <name evidence="8" type="ORF">B0J11DRAFT_513219</name>
</gene>
<keyword evidence="3 6" id="KW-0479">Metal-binding</keyword>
<keyword evidence="5 6" id="KW-0408">Iron</keyword>
<feature type="binding site" description="axial binding residue" evidence="6">
    <location>
        <position position="430"/>
    </location>
    <ligand>
        <name>heme</name>
        <dbReference type="ChEBI" id="CHEBI:30413"/>
    </ligand>
    <ligandPart>
        <name>Fe</name>
        <dbReference type="ChEBI" id="CHEBI:18248"/>
    </ligandPart>
</feature>
<dbReference type="Proteomes" id="UP000700596">
    <property type="component" value="Unassembled WGS sequence"/>
</dbReference>
<dbReference type="GO" id="GO:0020037">
    <property type="term" value="F:heme binding"/>
    <property type="evidence" value="ECO:0007669"/>
    <property type="project" value="InterPro"/>
</dbReference>
<dbReference type="GO" id="GO:0005506">
    <property type="term" value="F:iron ion binding"/>
    <property type="evidence" value="ECO:0007669"/>
    <property type="project" value="InterPro"/>
</dbReference>
<dbReference type="PROSITE" id="PS00086">
    <property type="entry name" value="CYTOCHROME_P450"/>
    <property type="match status" value="1"/>
</dbReference>
<dbReference type="PRINTS" id="PR00463">
    <property type="entry name" value="EP450I"/>
</dbReference>
<evidence type="ECO:0000256" key="5">
    <source>
        <dbReference type="ARBA" id="ARBA00023004"/>
    </source>
</evidence>
<dbReference type="OrthoDB" id="1470350at2759"/>
<evidence type="ECO:0000256" key="4">
    <source>
        <dbReference type="ARBA" id="ARBA00023002"/>
    </source>
</evidence>
<dbReference type="Pfam" id="PF00067">
    <property type="entry name" value="p450"/>
    <property type="match status" value="1"/>
</dbReference>
<dbReference type="PANTHER" id="PTHR24305">
    <property type="entry name" value="CYTOCHROME P450"/>
    <property type="match status" value="1"/>
</dbReference>
<accession>A0A9P9EHW3</accession>
<keyword evidence="4 7" id="KW-0560">Oxidoreductase</keyword>
<keyword evidence="9" id="KW-1185">Reference proteome</keyword>
<evidence type="ECO:0000313" key="8">
    <source>
        <dbReference type="EMBL" id="KAH7137938.1"/>
    </source>
</evidence>
<dbReference type="PANTHER" id="PTHR24305:SF96">
    <property type="entry name" value="CYTOCHROME P450 MONOOXYGENASE STCB-RELATED"/>
    <property type="match status" value="1"/>
</dbReference>
<evidence type="ECO:0000256" key="6">
    <source>
        <dbReference type="PIRSR" id="PIRSR602401-1"/>
    </source>
</evidence>
<dbReference type="GO" id="GO:0004497">
    <property type="term" value="F:monooxygenase activity"/>
    <property type="evidence" value="ECO:0007669"/>
    <property type="project" value="UniProtKB-KW"/>
</dbReference>
<dbReference type="CDD" id="cd11059">
    <property type="entry name" value="CYP_fungal"/>
    <property type="match status" value="1"/>
</dbReference>
<organism evidence="8 9">
    <name type="scientific">Dendryphion nanum</name>
    <dbReference type="NCBI Taxonomy" id="256645"/>
    <lineage>
        <taxon>Eukaryota</taxon>
        <taxon>Fungi</taxon>
        <taxon>Dikarya</taxon>
        <taxon>Ascomycota</taxon>
        <taxon>Pezizomycotina</taxon>
        <taxon>Dothideomycetes</taxon>
        <taxon>Pleosporomycetidae</taxon>
        <taxon>Pleosporales</taxon>
        <taxon>Torulaceae</taxon>
        <taxon>Dendryphion</taxon>
    </lineage>
</organism>
<protein>
    <submittedName>
        <fullName evidence="8">Cytochrome protein</fullName>
    </submittedName>
</protein>
<evidence type="ECO:0000256" key="1">
    <source>
        <dbReference type="ARBA" id="ARBA00001971"/>
    </source>
</evidence>
<reference evidence="8" key="1">
    <citation type="journal article" date="2021" name="Nat. Commun.">
        <title>Genetic determinants of endophytism in the Arabidopsis root mycobiome.</title>
        <authorList>
            <person name="Mesny F."/>
            <person name="Miyauchi S."/>
            <person name="Thiergart T."/>
            <person name="Pickel B."/>
            <person name="Atanasova L."/>
            <person name="Karlsson M."/>
            <person name="Huettel B."/>
            <person name="Barry K.W."/>
            <person name="Haridas S."/>
            <person name="Chen C."/>
            <person name="Bauer D."/>
            <person name="Andreopoulos W."/>
            <person name="Pangilinan J."/>
            <person name="LaButti K."/>
            <person name="Riley R."/>
            <person name="Lipzen A."/>
            <person name="Clum A."/>
            <person name="Drula E."/>
            <person name="Henrissat B."/>
            <person name="Kohler A."/>
            <person name="Grigoriev I.V."/>
            <person name="Martin F.M."/>
            <person name="Hacquard S."/>
        </authorList>
    </citation>
    <scope>NUCLEOTIDE SEQUENCE</scope>
    <source>
        <strain evidence="8">MPI-CAGE-CH-0243</strain>
    </source>
</reference>
<evidence type="ECO:0000313" key="9">
    <source>
        <dbReference type="Proteomes" id="UP000700596"/>
    </source>
</evidence>
<evidence type="ECO:0000256" key="7">
    <source>
        <dbReference type="RuleBase" id="RU000461"/>
    </source>
</evidence>
<dbReference type="SUPFAM" id="SSF48264">
    <property type="entry name" value="Cytochrome P450"/>
    <property type="match status" value="1"/>
</dbReference>
<dbReference type="InterPro" id="IPR002401">
    <property type="entry name" value="Cyt_P450_E_grp-I"/>
</dbReference>
<dbReference type="InterPro" id="IPR001128">
    <property type="entry name" value="Cyt_P450"/>
</dbReference>
<comment type="similarity">
    <text evidence="2 7">Belongs to the cytochrome P450 family.</text>
</comment>
<dbReference type="PRINTS" id="PR00385">
    <property type="entry name" value="P450"/>
</dbReference>
<comment type="cofactor">
    <cofactor evidence="1 6">
        <name>heme</name>
        <dbReference type="ChEBI" id="CHEBI:30413"/>
    </cofactor>
</comment>
<proteinExistence type="inferred from homology"/>
<dbReference type="EMBL" id="JAGMWT010000001">
    <property type="protein sequence ID" value="KAH7137938.1"/>
    <property type="molecule type" value="Genomic_DNA"/>
</dbReference>
<name>A0A9P9EHW3_9PLEO</name>
<dbReference type="InterPro" id="IPR036396">
    <property type="entry name" value="Cyt_P450_sf"/>
</dbReference>
<sequence length="487" mass="55357">MQVHVLAPTVIVVYGVWKLLLTYIQHRNSPLNDVPGPWYTKWTTSVLRYKWMSGQRAEYVQALHEKYGPVVRLSPNEVDFSSVSGAKRIHAFKQPFPKGSMYNSLRNFNGATNVFNTRSLDDHARHRRLLSTAMSETNLKQFHNLIYDRADLVVEKLGLDMKKNGATDVFKWWLFYSTDVIGELTFGDSFRMLEQGKMNQYTYDLQQTGARVANRVAFPGMITLASRIPLPVFSAAADAVKRMHSYAEESIRRYERIIAAEPNKPNPTLFTKVFNASDEIMTQAEIVTNAQAYIVAGSDTTANTLTYLVWAICRNKALQERLVREVQGLPDSFQDEDIRALPFLNQVIKETLRCYASAPAYLPRVVPSDGCDIDGYWMPGGTEVQTQAYSMHRNHAVFPNPNQFNPSRWESPSKEMKDAWMPFGGGPRICIGLHLAQIEIRAAAAKFFRAFPNAKVSALDGFSDNEMEQVIYFLMYPKGKRCLIQMS</sequence>
<dbReference type="AlphaFoldDB" id="A0A9P9EHW3"/>
<keyword evidence="7" id="KW-0503">Monooxygenase</keyword>
<keyword evidence="6 7" id="KW-0349">Heme</keyword>